<sequence length="196" mass="22629">MSAYYSTVSDTCKINADHITLIANFFKKPFPIDPTRRGLDGIDVGVNYRSDRVTQEFGFWSPDSSSNESKLAILLINIMNNSFKKPNTINYIEQLEQYFPHKLGLKKIADKPLTYKLYGTVSVNDQKQLKDFFRTLIDKKEVYIDMSNFSRMGKMFYPDVKDLMTKNANIYWLNLTPTGLKQLREVGVADKNIITK</sequence>
<gene>
    <name evidence="1" type="ORF">IRJ16_11170</name>
</gene>
<accession>A0A929KWG7</accession>
<protein>
    <submittedName>
        <fullName evidence="1">Uncharacterized protein</fullName>
    </submittedName>
</protein>
<dbReference type="AlphaFoldDB" id="A0A929KWG7"/>
<dbReference type="RefSeq" id="WP_194111612.1">
    <property type="nucleotide sequence ID" value="NZ_JADFFL010000003.1"/>
</dbReference>
<evidence type="ECO:0000313" key="2">
    <source>
        <dbReference type="Proteomes" id="UP000622475"/>
    </source>
</evidence>
<name>A0A929KWG7_9SPHI</name>
<dbReference type="Proteomes" id="UP000622475">
    <property type="component" value="Unassembled WGS sequence"/>
</dbReference>
<dbReference type="EMBL" id="JADFFL010000003">
    <property type="protein sequence ID" value="MBE9662442.1"/>
    <property type="molecule type" value="Genomic_DNA"/>
</dbReference>
<evidence type="ECO:0000313" key="1">
    <source>
        <dbReference type="EMBL" id="MBE9662442.1"/>
    </source>
</evidence>
<comment type="caution">
    <text evidence="1">The sequence shown here is derived from an EMBL/GenBank/DDBJ whole genome shotgun (WGS) entry which is preliminary data.</text>
</comment>
<keyword evidence="2" id="KW-1185">Reference proteome</keyword>
<proteinExistence type="predicted"/>
<reference evidence="1" key="1">
    <citation type="submission" date="2020-10" db="EMBL/GenBank/DDBJ databases">
        <title>Mucilaginibacter mali sp. nov., isolated from rhizosphere soil of apple orchard.</title>
        <authorList>
            <person name="Lee J.-S."/>
            <person name="Kim H.S."/>
            <person name="Kim J.-S."/>
        </authorList>
    </citation>
    <scope>NUCLEOTIDE SEQUENCE</scope>
    <source>
        <strain evidence="1">KCTC 22746</strain>
    </source>
</reference>
<organism evidence="1 2">
    <name type="scientific">Mucilaginibacter myungsuensis</name>
    <dbReference type="NCBI Taxonomy" id="649104"/>
    <lineage>
        <taxon>Bacteria</taxon>
        <taxon>Pseudomonadati</taxon>
        <taxon>Bacteroidota</taxon>
        <taxon>Sphingobacteriia</taxon>
        <taxon>Sphingobacteriales</taxon>
        <taxon>Sphingobacteriaceae</taxon>
        <taxon>Mucilaginibacter</taxon>
    </lineage>
</organism>